<dbReference type="FunFam" id="3.40.50.2000:FF:000096">
    <property type="entry name" value="ALG1, chitobiosyldiphosphodolichol beta-mannosyltransferase"/>
    <property type="match status" value="1"/>
</dbReference>
<keyword evidence="23" id="KW-1185">Reference proteome</keyword>
<keyword evidence="8" id="KW-0812">Transmembrane</keyword>
<evidence type="ECO:0000256" key="5">
    <source>
        <dbReference type="ARBA" id="ARBA00022553"/>
    </source>
</evidence>
<dbReference type="SUPFAM" id="SSF53756">
    <property type="entry name" value="UDP-Glycosyltransferase/glycogen phosphorylase"/>
    <property type="match status" value="1"/>
</dbReference>
<protein>
    <recommendedName>
        <fullName evidence="4">Chitobiosyldiphosphodolichol beta-mannosyltransferase</fullName>
        <ecNumber evidence="3">2.4.1.142</ecNumber>
    </recommendedName>
    <alternativeName>
        <fullName evidence="19">Asparagine-linked glycosylation protein 1 homolog</fullName>
    </alternativeName>
    <alternativeName>
        <fullName evidence="14">Beta-1,4-mannosyltransferase</fullName>
    </alternativeName>
    <alternativeName>
        <fullName evidence="15">GDP-Man:GlcNAc2-PP-dolichol mannosyltransferase</fullName>
    </alternativeName>
    <alternativeName>
        <fullName evidence="13">GDP-mannose-dolichol diphosphochitobiose mannosyltransferase</fullName>
    </alternativeName>
</protein>
<evidence type="ECO:0000256" key="4">
    <source>
        <dbReference type="ARBA" id="ARBA00015841"/>
    </source>
</evidence>
<evidence type="ECO:0000256" key="19">
    <source>
        <dbReference type="ARBA" id="ARBA00082785"/>
    </source>
</evidence>
<reference evidence="22 23" key="1">
    <citation type="submission" date="2015-09" db="EMBL/GenBank/DDBJ databases">
        <title>Trachymyrmex zeteki WGS genome.</title>
        <authorList>
            <person name="Nygaard S."/>
            <person name="Hu H."/>
            <person name="Boomsma J."/>
            <person name="Zhang G."/>
        </authorList>
    </citation>
    <scope>NUCLEOTIDE SEQUENCE [LARGE SCALE GENOMIC DNA]</scope>
    <source>
        <strain evidence="22">Tzet28-1</strain>
        <tissue evidence="22">Whole body</tissue>
    </source>
</reference>
<keyword evidence="7 22" id="KW-0808">Transferase</keyword>
<keyword evidence="5" id="KW-0597">Phosphoprotein</keyword>
<feature type="chain" id="PRO_5007591772" description="Chitobiosyldiphosphodolichol beta-mannosyltransferase" evidence="20">
    <location>
        <begin position="18"/>
        <end position="439"/>
    </location>
</feature>
<comment type="subcellular location">
    <subcellularLocation>
        <location evidence="1">Endoplasmic reticulum membrane</location>
        <topology evidence="1">Single-pass membrane protein</topology>
    </subcellularLocation>
</comment>
<dbReference type="Proteomes" id="UP000075809">
    <property type="component" value="Unassembled WGS sequence"/>
</dbReference>
<dbReference type="Gene3D" id="3.40.50.2000">
    <property type="entry name" value="Glycogen Phosphorylase B"/>
    <property type="match status" value="1"/>
</dbReference>
<dbReference type="STRING" id="64791.A0A151X814"/>
<dbReference type="OrthoDB" id="614844at2759"/>
<proteinExistence type="inferred from homology"/>
<dbReference type="GO" id="GO:0005789">
    <property type="term" value="C:endoplasmic reticulum membrane"/>
    <property type="evidence" value="ECO:0007669"/>
    <property type="project" value="UniProtKB-SubCell"/>
</dbReference>
<feature type="signal peptide" evidence="20">
    <location>
        <begin position="1"/>
        <end position="17"/>
    </location>
</feature>
<keyword evidence="10" id="KW-0735">Signal-anchor</keyword>
<accession>A0A151X814</accession>
<keyword evidence="9" id="KW-0256">Endoplasmic reticulum</keyword>
<evidence type="ECO:0000256" key="3">
    <source>
        <dbReference type="ARBA" id="ARBA00012611"/>
    </source>
</evidence>
<keyword evidence="20" id="KW-0732">Signal</keyword>
<evidence type="ECO:0000256" key="9">
    <source>
        <dbReference type="ARBA" id="ARBA00022824"/>
    </source>
</evidence>
<feature type="domain" description="Glycosyl transferase family 1" evidence="21">
    <location>
        <begin position="265"/>
        <end position="409"/>
    </location>
</feature>
<dbReference type="PANTHER" id="PTHR13036">
    <property type="entry name" value="BETA1,4 MANNOSYLTRANSFERASE"/>
    <property type="match status" value="1"/>
</dbReference>
<comment type="function">
    <text evidence="17">Mannosyltransferase that operates in the biosynthetic pathway of dolichol-linked oligosaccharides, the glycan precursors employed in protein asparagine (N)-glycosylation. The assembly of dolichol-linked oligosaccharides begins on the cytosolic side of the endoplasmic reticulum membrane and finishes in its lumen. The sequential addition of sugars to dolichol pyrophosphate produces dolichol-linked oligosaccharides containing fourteen sugars, including two GlcNAcs, nine mannoses and three glucoses. Once assembled, the oligosaccharide is transferred from the lipid to nascent proteins by oligosaccharyltransferases. Catalyzes, on the cytoplasmic face of the endoplasmic reticulum, the addition of the first mannose residues to the dolichol-linked oligosaccharide chain, to produce Man1GlcNAc(2)-PP-dolichol core oligosaccharide. Man1GlcNAc(2)-PP-dolichol is a substrate for ALG2, the following enzyme in the biosynthetic pathway.</text>
</comment>
<evidence type="ECO:0000256" key="10">
    <source>
        <dbReference type="ARBA" id="ARBA00022968"/>
    </source>
</evidence>
<evidence type="ECO:0000256" key="1">
    <source>
        <dbReference type="ARBA" id="ARBA00004389"/>
    </source>
</evidence>
<evidence type="ECO:0000256" key="14">
    <source>
        <dbReference type="ARBA" id="ARBA00031566"/>
    </source>
</evidence>
<evidence type="ECO:0000256" key="6">
    <source>
        <dbReference type="ARBA" id="ARBA00022676"/>
    </source>
</evidence>
<dbReference type="CDD" id="cd03816">
    <property type="entry name" value="GT33_ALG1-like"/>
    <property type="match status" value="1"/>
</dbReference>
<evidence type="ECO:0000259" key="21">
    <source>
        <dbReference type="Pfam" id="PF00534"/>
    </source>
</evidence>
<keyword evidence="11" id="KW-1133">Transmembrane helix</keyword>
<organism evidence="22 23">
    <name type="scientific">Mycetomoellerius zeteki</name>
    <dbReference type="NCBI Taxonomy" id="64791"/>
    <lineage>
        <taxon>Eukaryota</taxon>
        <taxon>Metazoa</taxon>
        <taxon>Ecdysozoa</taxon>
        <taxon>Arthropoda</taxon>
        <taxon>Hexapoda</taxon>
        <taxon>Insecta</taxon>
        <taxon>Pterygota</taxon>
        <taxon>Neoptera</taxon>
        <taxon>Endopterygota</taxon>
        <taxon>Hymenoptera</taxon>
        <taxon>Apocrita</taxon>
        <taxon>Aculeata</taxon>
        <taxon>Formicoidea</taxon>
        <taxon>Formicidae</taxon>
        <taxon>Myrmicinae</taxon>
        <taxon>Mycetomoellerius</taxon>
    </lineage>
</organism>
<evidence type="ECO:0000256" key="20">
    <source>
        <dbReference type="SAM" id="SignalP"/>
    </source>
</evidence>
<gene>
    <name evidence="22" type="ORF">ALC60_04556</name>
</gene>
<keyword evidence="6 22" id="KW-0328">Glycosyltransferase</keyword>
<evidence type="ECO:0000256" key="12">
    <source>
        <dbReference type="ARBA" id="ARBA00023136"/>
    </source>
</evidence>
<evidence type="ECO:0000256" key="8">
    <source>
        <dbReference type="ARBA" id="ARBA00022692"/>
    </source>
</evidence>
<evidence type="ECO:0000256" key="15">
    <source>
        <dbReference type="ARBA" id="ARBA00033088"/>
    </source>
</evidence>
<evidence type="ECO:0000313" key="22">
    <source>
        <dbReference type="EMBL" id="KYQ56479.1"/>
    </source>
</evidence>
<evidence type="ECO:0000256" key="18">
    <source>
        <dbReference type="ARBA" id="ARBA00061237"/>
    </source>
</evidence>
<dbReference type="GO" id="GO:0004578">
    <property type="term" value="F:chitobiosyldiphosphodolichol beta-mannosyltransferase activity"/>
    <property type="evidence" value="ECO:0007669"/>
    <property type="project" value="UniProtKB-EC"/>
</dbReference>
<dbReference type="AlphaFoldDB" id="A0A151X814"/>
<evidence type="ECO:0000256" key="7">
    <source>
        <dbReference type="ARBA" id="ARBA00022679"/>
    </source>
</evidence>
<dbReference type="EMBL" id="KQ982431">
    <property type="protein sequence ID" value="KYQ56479.1"/>
    <property type="molecule type" value="Genomic_DNA"/>
</dbReference>
<dbReference type="KEGG" id="mzt:108721723"/>
<comment type="catalytic activity">
    <reaction evidence="16">
        <text>an N,N'-diacetylchitobiosyl-diphospho-di-trans,poly-cis-dolichol + GDP-alpha-D-mannose = a beta-D-Man-(1-&gt;4)-beta-D-GlcNAc-(1-&gt;4)-alpha-D-GlcNAc-diphospho-di-trans,poly-cis-dolichol + GDP + H(+)</text>
        <dbReference type="Rhea" id="RHEA:13865"/>
        <dbReference type="Rhea" id="RHEA-COMP:19510"/>
        <dbReference type="Rhea" id="RHEA-COMP:19511"/>
        <dbReference type="ChEBI" id="CHEBI:15378"/>
        <dbReference type="ChEBI" id="CHEBI:57269"/>
        <dbReference type="ChEBI" id="CHEBI:57527"/>
        <dbReference type="ChEBI" id="CHEBI:58189"/>
        <dbReference type="ChEBI" id="CHEBI:58472"/>
        <dbReference type="EC" id="2.4.1.142"/>
    </reaction>
    <physiologicalReaction direction="left-to-right" evidence="16">
        <dbReference type="Rhea" id="RHEA:13866"/>
    </physiologicalReaction>
</comment>
<evidence type="ECO:0000256" key="11">
    <source>
        <dbReference type="ARBA" id="ARBA00022989"/>
    </source>
</evidence>
<evidence type="ECO:0000256" key="2">
    <source>
        <dbReference type="ARBA" id="ARBA00004922"/>
    </source>
</evidence>
<name>A0A151X814_9HYME</name>
<evidence type="ECO:0000256" key="17">
    <source>
        <dbReference type="ARBA" id="ARBA00056362"/>
    </source>
</evidence>
<evidence type="ECO:0000256" key="16">
    <source>
        <dbReference type="ARBA" id="ARBA00045071"/>
    </source>
</evidence>
<dbReference type="InterPro" id="IPR026051">
    <property type="entry name" value="ALG1-like"/>
</dbReference>
<evidence type="ECO:0000313" key="23">
    <source>
        <dbReference type="Proteomes" id="UP000075809"/>
    </source>
</evidence>
<comment type="similarity">
    <text evidence="18">Belongs to the glycosyltransferase group 1 family. Glycosyltransferase 33 subfamily.</text>
</comment>
<dbReference type="PANTHER" id="PTHR13036:SF0">
    <property type="entry name" value="CHITOBIOSYLDIPHOSPHODOLICHOL BETA-MANNOSYLTRANSFERASE"/>
    <property type="match status" value="1"/>
</dbReference>
<keyword evidence="12" id="KW-0472">Membrane</keyword>
<dbReference type="InterPro" id="IPR001296">
    <property type="entry name" value="Glyco_trans_1"/>
</dbReference>
<dbReference type="EC" id="2.4.1.142" evidence="3"/>
<sequence length="439" mass="51139">MLMLVFLLFLILFVVRKFYLNKFKSGNNVCVLVLGDIGRSPRMQYHAISFAREGFTVDIVGYPGSPPMKEINEDARVQVHYLRPPPELRNKLPRLFCYIIKVIWQTADLLWLLFRKRLSDSVITQNPPAIPTIPICWFYCVLTEAQFTIDWHNYAHSIMALSLGENHILVRLSKNIETMFGCRAKNNFCVSKAMKEDLEKWTIQAKVLYDRPTDKFRPITLTEKNEFLQELAKTYGIYIPPYSSTRSGFIVSSTSWTEDEDFSILLNALQEYENACENGELNLPDLVCVITGKGPLKEFYMAIIDLKKWKHVEIKMPWLKNEEYPKILASADLGVCLHTSSSGLDLPMKVVDMFGCRLPVCAYNFNCLSELVKHNENSLVFVDEKELAEQLKMWFQDFPNNKTQQQLREKFQENMFTSQQNCNDWHSNWKLNVLPYFQK</sequence>
<dbReference type="Pfam" id="PF00534">
    <property type="entry name" value="Glycos_transf_1"/>
    <property type="match status" value="1"/>
</dbReference>
<evidence type="ECO:0000256" key="13">
    <source>
        <dbReference type="ARBA" id="ARBA00031434"/>
    </source>
</evidence>
<comment type="pathway">
    <text evidence="2">Protein modification; protein glycosylation.</text>
</comment>